<organism evidence="1">
    <name type="scientific">Siphoviridae sp. ctjfQ5</name>
    <dbReference type="NCBI Taxonomy" id="2823594"/>
    <lineage>
        <taxon>Viruses</taxon>
        <taxon>Duplodnaviria</taxon>
        <taxon>Heunggongvirae</taxon>
        <taxon>Uroviricota</taxon>
        <taxon>Caudoviricetes</taxon>
    </lineage>
</organism>
<evidence type="ECO:0000313" key="1">
    <source>
        <dbReference type="EMBL" id="DAD66258.1"/>
    </source>
</evidence>
<protein>
    <submittedName>
        <fullName evidence="1">Uncharacterized protein</fullName>
    </submittedName>
</protein>
<reference evidence="1" key="1">
    <citation type="journal article" date="2021" name="Proc. Natl. Acad. Sci. U.S.A.">
        <title>A Catalog of Tens of Thousands of Viruses from Human Metagenomes Reveals Hidden Associations with Chronic Diseases.</title>
        <authorList>
            <person name="Tisza M.J."/>
            <person name="Buck C.B."/>
        </authorList>
    </citation>
    <scope>NUCLEOTIDE SEQUENCE</scope>
    <source>
        <strain evidence="1">CtjfQ5</strain>
    </source>
</reference>
<sequence length="33" mass="3771">MFQPRMFQCFGQCIANVSAKTRTVTGFYGCLKH</sequence>
<dbReference type="EMBL" id="BK014655">
    <property type="protein sequence ID" value="DAD66258.1"/>
    <property type="molecule type" value="Genomic_DNA"/>
</dbReference>
<accession>A0A8S5L910</accession>
<proteinExistence type="predicted"/>
<name>A0A8S5L910_9CAUD</name>